<evidence type="ECO:0000313" key="2">
    <source>
        <dbReference type="Proteomes" id="UP000237631"/>
    </source>
</evidence>
<dbReference type="OrthoDB" id="5404564at2759"/>
<keyword evidence="2" id="KW-1185">Reference proteome</keyword>
<dbReference type="Proteomes" id="UP000237631">
    <property type="component" value="Unassembled WGS sequence"/>
</dbReference>
<evidence type="ECO:0008006" key="3">
    <source>
        <dbReference type="Google" id="ProtNLM"/>
    </source>
</evidence>
<protein>
    <recommendedName>
        <fullName evidence="3">Fungal N-terminal domain-containing protein</fullName>
    </recommendedName>
</protein>
<reference evidence="2" key="1">
    <citation type="journal article" date="2017" name="bioRxiv">
        <title>Conservation of a gene cluster reveals novel cercosporin biosynthetic mechanisms and extends production to the genus Colletotrichum.</title>
        <authorList>
            <person name="de Jonge R."/>
            <person name="Ebert M.K."/>
            <person name="Huitt-Roehl C.R."/>
            <person name="Pal P."/>
            <person name="Suttle J.C."/>
            <person name="Spanner R.E."/>
            <person name="Neubauer J.D."/>
            <person name="Jurick W.M.II."/>
            <person name="Stott K.A."/>
            <person name="Secor G.A."/>
            <person name="Thomma B.P.H.J."/>
            <person name="Van de Peer Y."/>
            <person name="Townsend C.A."/>
            <person name="Bolton M.D."/>
        </authorList>
    </citation>
    <scope>NUCLEOTIDE SEQUENCE [LARGE SCALE GENOMIC DNA]</scope>
    <source>
        <strain evidence="2">CBS538.71</strain>
    </source>
</reference>
<sequence length="220" mass="24198">MNSPLLSRSDLLTLVQTACRIGRAFAHGKDSNPVEFAEVERELNCLGGALKLVAGALHEENSTLSQADDETRVAINEILQSIRRTLAALERFVDQYQVIQKKDTGHGLVVERSWSRIVLENYKTCKWSIQGSDIQALQEVLLMYTTCLDLILQALQSRAPGRLAATVVSIAQHIAPTHEEGGGSESLREALDNVHQVIVDLTSSTGSLKPHETRMRPASM</sequence>
<evidence type="ECO:0000313" key="1">
    <source>
        <dbReference type="EMBL" id="PPJ58215.1"/>
    </source>
</evidence>
<dbReference type="STRING" id="357750.A0A2S6CEQ4"/>
<gene>
    <name evidence="1" type="ORF">CBER1_10201</name>
</gene>
<dbReference type="AlphaFoldDB" id="A0A2S6CEQ4"/>
<comment type="caution">
    <text evidence="1">The sequence shown here is derived from an EMBL/GenBank/DDBJ whole genome shotgun (WGS) entry which is preliminary data.</text>
</comment>
<dbReference type="EMBL" id="PNEN01000471">
    <property type="protein sequence ID" value="PPJ58215.1"/>
    <property type="molecule type" value="Genomic_DNA"/>
</dbReference>
<accession>A0A2S6CEQ4</accession>
<organism evidence="1 2">
    <name type="scientific">Cercospora berteroae</name>
    <dbReference type="NCBI Taxonomy" id="357750"/>
    <lineage>
        <taxon>Eukaryota</taxon>
        <taxon>Fungi</taxon>
        <taxon>Dikarya</taxon>
        <taxon>Ascomycota</taxon>
        <taxon>Pezizomycotina</taxon>
        <taxon>Dothideomycetes</taxon>
        <taxon>Dothideomycetidae</taxon>
        <taxon>Mycosphaerellales</taxon>
        <taxon>Mycosphaerellaceae</taxon>
        <taxon>Cercospora</taxon>
    </lineage>
</organism>
<name>A0A2S6CEQ4_9PEZI</name>
<proteinExistence type="predicted"/>